<proteinExistence type="predicted"/>
<evidence type="ECO:0000313" key="1">
    <source>
        <dbReference type="EMBL" id="GIH60351.1"/>
    </source>
</evidence>
<keyword evidence="2" id="KW-1185">Reference proteome</keyword>
<evidence type="ECO:0000313" key="2">
    <source>
        <dbReference type="Proteomes" id="UP000660454"/>
    </source>
</evidence>
<protein>
    <recommendedName>
        <fullName evidence="3">DUF397 domain-containing protein</fullName>
    </recommendedName>
</protein>
<organism evidence="1 2">
    <name type="scientific">Microbispora siamensis</name>
    <dbReference type="NCBI Taxonomy" id="564413"/>
    <lineage>
        <taxon>Bacteria</taxon>
        <taxon>Bacillati</taxon>
        <taxon>Actinomycetota</taxon>
        <taxon>Actinomycetes</taxon>
        <taxon>Streptosporangiales</taxon>
        <taxon>Streptosporangiaceae</taxon>
        <taxon>Microbispora</taxon>
    </lineage>
</organism>
<dbReference type="EMBL" id="BOOF01000004">
    <property type="protein sequence ID" value="GIH60351.1"/>
    <property type="molecule type" value="Genomic_DNA"/>
</dbReference>
<accession>A0ABQ4GG05</accession>
<gene>
    <name evidence="1" type="ORF">Msi02_11680</name>
</gene>
<dbReference type="RefSeq" id="WP_204047373.1">
    <property type="nucleotide sequence ID" value="NZ_BOOF01000004.1"/>
</dbReference>
<sequence>MKDVRCERCDLTVGLGCSCSGTSPKAFVPFEILISPSRFAHLPGGCNHTASQEIMERDWGRVRDPRPGLWISIGPGNPVRAQEGNLETFAVRRCQDCANAFPGAG</sequence>
<dbReference type="Proteomes" id="UP000660454">
    <property type="component" value="Unassembled WGS sequence"/>
</dbReference>
<comment type="caution">
    <text evidence="1">The sequence shown here is derived from an EMBL/GenBank/DDBJ whole genome shotgun (WGS) entry which is preliminary data.</text>
</comment>
<name>A0ABQ4GG05_9ACTN</name>
<reference evidence="1 2" key="1">
    <citation type="submission" date="2021-01" db="EMBL/GenBank/DDBJ databases">
        <title>Whole genome shotgun sequence of Microbispora siamensis NBRC 104113.</title>
        <authorList>
            <person name="Komaki H."/>
            <person name="Tamura T."/>
        </authorList>
    </citation>
    <scope>NUCLEOTIDE SEQUENCE [LARGE SCALE GENOMIC DNA]</scope>
    <source>
        <strain evidence="1 2">NBRC 104113</strain>
    </source>
</reference>
<evidence type="ECO:0008006" key="3">
    <source>
        <dbReference type="Google" id="ProtNLM"/>
    </source>
</evidence>